<evidence type="ECO:0000313" key="6">
    <source>
        <dbReference type="EMBL" id="KAF9133919.1"/>
    </source>
</evidence>
<gene>
    <name evidence="6" type="ORF">BG015_003495</name>
</gene>
<proteinExistence type="inferred from homology"/>
<feature type="region of interest" description="Disordered" evidence="4">
    <location>
        <begin position="145"/>
        <end position="214"/>
    </location>
</feature>
<dbReference type="SMART" id="SM00382">
    <property type="entry name" value="AAA"/>
    <property type="match status" value="1"/>
</dbReference>
<feature type="compositionally biased region" description="Low complexity" evidence="4">
    <location>
        <begin position="193"/>
        <end position="210"/>
    </location>
</feature>
<reference evidence="6" key="1">
    <citation type="journal article" date="2020" name="Fungal Divers.">
        <title>Resolving the Mortierellaceae phylogeny through synthesis of multi-gene phylogenetics and phylogenomics.</title>
        <authorList>
            <person name="Vandepol N."/>
            <person name="Liber J."/>
            <person name="Desiro A."/>
            <person name="Na H."/>
            <person name="Kennedy M."/>
            <person name="Barry K."/>
            <person name="Grigoriev I.V."/>
            <person name="Miller A.N."/>
            <person name="O'Donnell K."/>
            <person name="Stajich J.E."/>
            <person name="Bonito G."/>
        </authorList>
    </citation>
    <scope>NUCLEOTIDE SEQUENCE</scope>
    <source>
        <strain evidence="6">NRRL 6426</strain>
    </source>
</reference>
<feature type="compositionally biased region" description="Basic and acidic residues" evidence="4">
    <location>
        <begin position="300"/>
        <end position="311"/>
    </location>
</feature>
<protein>
    <recommendedName>
        <fullName evidence="5">AAA+ ATPase domain-containing protein</fullName>
    </recommendedName>
</protein>
<evidence type="ECO:0000256" key="4">
    <source>
        <dbReference type="SAM" id="MobiDB-lite"/>
    </source>
</evidence>
<feature type="region of interest" description="Disordered" evidence="4">
    <location>
        <begin position="271"/>
        <end position="340"/>
    </location>
</feature>
<evidence type="ECO:0000313" key="7">
    <source>
        <dbReference type="Proteomes" id="UP000748756"/>
    </source>
</evidence>
<dbReference type="Pfam" id="PF25426">
    <property type="entry name" value="AAA_lid_BCS1"/>
    <property type="match status" value="1"/>
</dbReference>
<evidence type="ECO:0000256" key="1">
    <source>
        <dbReference type="ARBA" id="ARBA00007448"/>
    </source>
</evidence>
<dbReference type="Gene3D" id="3.40.50.300">
    <property type="entry name" value="P-loop containing nucleotide triphosphate hydrolases"/>
    <property type="match status" value="1"/>
</dbReference>
<dbReference type="InterPro" id="IPR003593">
    <property type="entry name" value="AAA+_ATPase"/>
</dbReference>
<comment type="similarity">
    <text evidence="1">Belongs to the AAA ATPase family. BCS1 subfamily.</text>
</comment>
<name>A0A9P5V461_9FUNG</name>
<dbReference type="InterPro" id="IPR003959">
    <property type="entry name" value="ATPase_AAA_core"/>
</dbReference>
<feature type="compositionally biased region" description="Low complexity" evidence="4">
    <location>
        <begin position="175"/>
        <end position="186"/>
    </location>
</feature>
<dbReference type="InterPro" id="IPR050747">
    <property type="entry name" value="Mitochondrial_chaperone_BCS1"/>
</dbReference>
<comment type="caution">
    <text evidence="6">The sequence shown here is derived from an EMBL/GenBank/DDBJ whole genome shotgun (WGS) entry which is preliminary data.</text>
</comment>
<accession>A0A9P5V461</accession>
<feature type="compositionally biased region" description="Basic and acidic residues" evidence="4">
    <location>
        <begin position="319"/>
        <end position="340"/>
    </location>
</feature>
<dbReference type="InterPro" id="IPR057495">
    <property type="entry name" value="AAA_lid_BCS1"/>
</dbReference>
<keyword evidence="3" id="KW-0067">ATP-binding</keyword>
<dbReference type="Proteomes" id="UP000748756">
    <property type="component" value="Unassembled WGS sequence"/>
</dbReference>
<keyword evidence="2" id="KW-0547">Nucleotide-binding</keyword>
<evidence type="ECO:0000256" key="2">
    <source>
        <dbReference type="ARBA" id="ARBA00022741"/>
    </source>
</evidence>
<dbReference type="InterPro" id="IPR027417">
    <property type="entry name" value="P-loop_NTPase"/>
</dbReference>
<keyword evidence="7" id="KW-1185">Reference proteome</keyword>
<feature type="non-terminal residue" evidence="6">
    <location>
        <position position="340"/>
    </location>
</feature>
<evidence type="ECO:0000259" key="5">
    <source>
        <dbReference type="SMART" id="SM00382"/>
    </source>
</evidence>
<dbReference type="SUPFAM" id="SSF52540">
    <property type="entry name" value="P-loop containing nucleoside triphosphate hydrolases"/>
    <property type="match status" value="1"/>
</dbReference>
<dbReference type="GO" id="GO:0005524">
    <property type="term" value="F:ATP binding"/>
    <property type="evidence" value="ECO:0007669"/>
    <property type="project" value="UniProtKB-KW"/>
</dbReference>
<dbReference type="OrthoDB" id="10251412at2759"/>
<feature type="compositionally biased region" description="Low complexity" evidence="4">
    <location>
        <begin position="290"/>
        <end position="299"/>
    </location>
</feature>
<feature type="domain" description="AAA+ ATPase" evidence="5">
    <location>
        <begin position="1"/>
        <end position="125"/>
    </location>
</feature>
<evidence type="ECO:0000256" key="3">
    <source>
        <dbReference type="ARBA" id="ARBA00022840"/>
    </source>
</evidence>
<dbReference type="EMBL" id="JAAAUQ010001774">
    <property type="protein sequence ID" value="KAF9133919.1"/>
    <property type="molecule type" value="Genomic_DNA"/>
</dbReference>
<dbReference type="Pfam" id="PF00004">
    <property type="entry name" value="AAA"/>
    <property type="match status" value="1"/>
</dbReference>
<organism evidence="6 7">
    <name type="scientific">Linnemannia schmuckeri</name>
    <dbReference type="NCBI Taxonomy" id="64567"/>
    <lineage>
        <taxon>Eukaryota</taxon>
        <taxon>Fungi</taxon>
        <taxon>Fungi incertae sedis</taxon>
        <taxon>Mucoromycota</taxon>
        <taxon>Mortierellomycotina</taxon>
        <taxon>Mortierellomycetes</taxon>
        <taxon>Mortierellales</taxon>
        <taxon>Mortierellaceae</taxon>
        <taxon>Linnemannia</taxon>
    </lineage>
</organism>
<dbReference type="AlphaFoldDB" id="A0A9P5V461"/>
<feature type="compositionally biased region" description="Acidic residues" evidence="4">
    <location>
        <begin position="277"/>
        <end position="288"/>
    </location>
</feature>
<sequence length="340" mass="36904">LLLYGSPGTGKTSFIHALAGELGLNIYVVNLSSKNLTDDTLSELVADTPSRCLLLIEDVDAAFVQRTSKDAATGITFSGLLNSVDGVSAQEGRMLCMTTNHLERLDEALIRPGRVDIRAKLGKATQSQAAELFIKFFPQPIESIDPLSSSTETTAATLPRSGRRQSVDYKGDDLSSSSTTASGEASPLLSEKPGSPALSSSIPSPSLSKPGRTREEIERMAAQFSKVIPDQQFSIAQLQGFLMGYKKTPELAVKHVDEFVRQAGSAEVSGTTKIGYDDDANNEDDDNQEGAATAIGKGKAISDDGKDEKQDYYWQGSEEQQKERKEFREEKERERRASLK</sequence>
<dbReference type="GO" id="GO:0016887">
    <property type="term" value="F:ATP hydrolysis activity"/>
    <property type="evidence" value="ECO:0007669"/>
    <property type="project" value="InterPro"/>
</dbReference>
<feature type="compositionally biased region" description="Low complexity" evidence="4">
    <location>
        <begin position="148"/>
        <end position="157"/>
    </location>
</feature>
<dbReference type="PANTHER" id="PTHR23070">
    <property type="entry name" value="BCS1 AAA-TYPE ATPASE"/>
    <property type="match status" value="1"/>
</dbReference>